<gene>
    <name evidence="8" type="ORF">J2X21_001026</name>
</gene>
<evidence type="ECO:0000256" key="6">
    <source>
        <dbReference type="SAM" id="Phobius"/>
    </source>
</evidence>
<dbReference type="RefSeq" id="WP_310325731.1">
    <property type="nucleotide sequence ID" value="NZ_JAVDXV010000002.1"/>
</dbReference>
<keyword evidence="9" id="KW-1185">Reference proteome</keyword>
<evidence type="ECO:0000256" key="3">
    <source>
        <dbReference type="ARBA" id="ARBA00022692"/>
    </source>
</evidence>
<evidence type="ECO:0000256" key="1">
    <source>
        <dbReference type="ARBA" id="ARBA00004141"/>
    </source>
</evidence>
<dbReference type="Pfam" id="PF04138">
    <property type="entry name" value="GtrA_DPMS_TM"/>
    <property type="match status" value="1"/>
</dbReference>
<feature type="transmembrane region" description="Helical" evidence="6">
    <location>
        <begin position="31"/>
        <end position="49"/>
    </location>
</feature>
<keyword evidence="5 6" id="KW-0472">Membrane</keyword>
<evidence type="ECO:0000256" key="5">
    <source>
        <dbReference type="ARBA" id="ARBA00023136"/>
    </source>
</evidence>
<comment type="subcellular location">
    <subcellularLocation>
        <location evidence="1">Membrane</location>
        <topology evidence="1">Multi-pass membrane protein</topology>
    </subcellularLocation>
</comment>
<evidence type="ECO:0000256" key="4">
    <source>
        <dbReference type="ARBA" id="ARBA00022989"/>
    </source>
</evidence>
<sequence>MQFMRYALTGGLATATHYLVLFALVEGLHAVAPTAAMAGSLCGAQVAYAGNLRFTFARAQSRHRRAAPRFATVALLGVALNGALVWLGSALGLHYLLAQGLATLAVLVLGFRLNRTWSFS</sequence>
<feature type="domain" description="GtrA/DPMS transmembrane" evidence="7">
    <location>
        <begin position="5"/>
        <end position="119"/>
    </location>
</feature>
<comment type="similarity">
    <text evidence="2">Belongs to the GtrA family.</text>
</comment>
<keyword evidence="3 6" id="KW-0812">Transmembrane</keyword>
<protein>
    <submittedName>
        <fullName evidence="8">Flippase GtrA</fullName>
    </submittedName>
</protein>
<feature type="transmembrane region" description="Helical" evidence="6">
    <location>
        <begin position="93"/>
        <end position="113"/>
    </location>
</feature>
<dbReference type="InterPro" id="IPR051401">
    <property type="entry name" value="GtrA_CellWall_Glycosyl"/>
</dbReference>
<dbReference type="InterPro" id="IPR007267">
    <property type="entry name" value="GtrA_DPMS_TM"/>
</dbReference>
<comment type="caution">
    <text evidence="8">The sequence shown here is derived from an EMBL/GenBank/DDBJ whole genome shotgun (WGS) entry which is preliminary data.</text>
</comment>
<evidence type="ECO:0000313" key="8">
    <source>
        <dbReference type="EMBL" id="MDR7331900.1"/>
    </source>
</evidence>
<evidence type="ECO:0000256" key="2">
    <source>
        <dbReference type="ARBA" id="ARBA00009399"/>
    </source>
</evidence>
<keyword evidence="4 6" id="KW-1133">Transmembrane helix</keyword>
<evidence type="ECO:0000259" key="7">
    <source>
        <dbReference type="Pfam" id="PF04138"/>
    </source>
</evidence>
<dbReference type="EMBL" id="JAVDXV010000002">
    <property type="protein sequence ID" value="MDR7331900.1"/>
    <property type="molecule type" value="Genomic_DNA"/>
</dbReference>
<evidence type="ECO:0000313" key="9">
    <source>
        <dbReference type="Proteomes" id="UP001180825"/>
    </source>
</evidence>
<feature type="transmembrane region" description="Helical" evidence="6">
    <location>
        <begin position="7"/>
        <end position="25"/>
    </location>
</feature>
<name>A0ABU2A469_9BURK</name>
<dbReference type="PANTHER" id="PTHR38459:SF1">
    <property type="entry name" value="PROPHAGE BACTOPRENOL-LINKED GLUCOSE TRANSLOCASE HOMOLOG"/>
    <property type="match status" value="1"/>
</dbReference>
<proteinExistence type="inferred from homology"/>
<dbReference type="Proteomes" id="UP001180825">
    <property type="component" value="Unassembled WGS sequence"/>
</dbReference>
<accession>A0ABU2A469</accession>
<organism evidence="8 9">
    <name type="scientific">Roseateles asaccharophilus</name>
    <dbReference type="NCBI Taxonomy" id="582607"/>
    <lineage>
        <taxon>Bacteria</taxon>
        <taxon>Pseudomonadati</taxon>
        <taxon>Pseudomonadota</taxon>
        <taxon>Betaproteobacteria</taxon>
        <taxon>Burkholderiales</taxon>
        <taxon>Sphaerotilaceae</taxon>
        <taxon>Roseateles</taxon>
    </lineage>
</organism>
<reference evidence="8 9" key="1">
    <citation type="submission" date="2023-07" db="EMBL/GenBank/DDBJ databases">
        <title>Sorghum-associated microbial communities from plants grown in Nebraska, USA.</title>
        <authorList>
            <person name="Schachtman D."/>
        </authorList>
    </citation>
    <scope>NUCLEOTIDE SEQUENCE [LARGE SCALE GENOMIC DNA]</scope>
    <source>
        <strain evidence="8 9">BE316</strain>
    </source>
</reference>
<feature type="transmembrane region" description="Helical" evidence="6">
    <location>
        <begin position="70"/>
        <end position="87"/>
    </location>
</feature>
<dbReference type="PANTHER" id="PTHR38459">
    <property type="entry name" value="PROPHAGE BACTOPRENOL-LINKED GLUCOSE TRANSLOCASE HOMOLOG"/>
    <property type="match status" value="1"/>
</dbReference>